<comment type="subcellular location">
    <subcellularLocation>
        <location evidence="13">Cytoplasm</location>
    </subcellularLocation>
</comment>
<accession>A0A410PUY8</accession>
<keyword evidence="3 13" id="KW-0540">Nuclease</keyword>
<dbReference type="Pfam" id="PF02075">
    <property type="entry name" value="RuvC"/>
    <property type="match status" value="1"/>
</dbReference>
<dbReference type="SUPFAM" id="SSF53098">
    <property type="entry name" value="Ribonuclease H-like"/>
    <property type="match status" value="1"/>
</dbReference>
<protein>
    <recommendedName>
        <fullName evidence="13 14">Crossover junction endodeoxyribonuclease RuvC</fullName>
        <ecNumber evidence="13 14">3.1.21.10</ecNumber>
    </recommendedName>
    <alternativeName>
        <fullName evidence="13">Holliday junction nuclease RuvC</fullName>
    </alternativeName>
    <alternativeName>
        <fullName evidence="13">Holliday junction resolvase RuvC</fullName>
    </alternativeName>
</protein>
<keyword evidence="11 13" id="KW-0234">DNA repair</keyword>
<dbReference type="PRINTS" id="PR00696">
    <property type="entry name" value="RSOLVASERUVC"/>
</dbReference>
<evidence type="ECO:0000256" key="4">
    <source>
        <dbReference type="ARBA" id="ARBA00022723"/>
    </source>
</evidence>
<evidence type="ECO:0000313" key="16">
    <source>
        <dbReference type="Proteomes" id="UP000287601"/>
    </source>
</evidence>
<dbReference type="PROSITE" id="PS01321">
    <property type="entry name" value="RUVC"/>
    <property type="match status" value="1"/>
</dbReference>
<keyword evidence="9 13" id="KW-0238">DNA-binding</keyword>
<dbReference type="InterPro" id="IPR020563">
    <property type="entry name" value="X-over_junc_endoDNase_Mg_BS"/>
</dbReference>
<comment type="subunit">
    <text evidence="13">Homodimer which binds Holliday junction (HJ) DNA. The HJ becomes 2-fold symmetrical on binding to RuvC with unstacked arms; it has a different conformation from HJ DNA in complex with RuvA. In the full resolvosome a probable DNA-RuvA(4)-RuvB(12)-RuvC(2) complex forms which resolves the HJ.</text>
</comment>
<dbReference type="InterPro" id="IPR036397">
    <property type="entry name" value="RNaseH_sf"/>
</dbReference>
<dbReference type="GO" id="GO:0006281">
    <property type="term" value="P:DNA repair"/>
    <property type="evidence" value="ECO:0007669"/>
    <property type="project" value="UniProtKB-UniRule"/>
</dbReference>
<dbReference type="GO" id="GO:0048476">
    <property type="term" value="C:Holliday junction resolvase complex"/>
    <property type="evidence" value="ECO:0007669"/>
    <property type="project" value="UniProtKB-UniRule"/>
</dbReference>
<dbReference type="PANTHER" id="PTHR30194:SF3">
    <property type="entry name" value="CROSSOVER JUNCTION ENDODEOXYRIBONUCLEASE RUVC"/>
    <property type="match status" value="1"/>
</dbReference>
<feature type="binding site" evidence="13">
    <location>
        <position position="67"/>
    </location>
    <ligand>
        <name>Mg(2+)</name>
        <dbReference type="ChEBI" id="CHEBI:18420"/>
        <label>2</label>
    </ligand>
</feature>
<keyword evidence="4 13" id="KW-0479">Metal-binding</keyword>
<dbReference type="NCBIfam" id="NF000711">
    <property type="entry name" value="PRK00039.2-1"/>
    <property type="match status" value="1"/>
</dbReference>
<dbReference type="KEGG" id="amij:EQM06_05535"/>
<evidence type="ECO:0000256" key="1">
    <source>
        <dbReference type="ARBA" id="ARBA00009518"/>
    </source>
</evidence>
<sequence>MRILGIDPGYAILGYGIIEMKGNHFDVCGYGAVTTEASMSMTDRLKCLYSSLTEIIAEYEPEVASIEELFFNTNTKTAIMVGQARGVAILACANSGMDIAEYTPLQIKQALVGYGRAEKKQVQSMVKTILNLKEIPKPDDTADALAAAICHGHSSNANKRLSKIAKLK</sequence>
<keyword evidence="10 13" id="KW-0233">DNA recombination</keyword>
<evidence type="ECO:0000256" key="3">
    <source>
        <dbReference type="ARBA" id="ARBA00022722"/>
    </source>
</evidence>
<gene>
    <name evidence="13 15" type="primary">ruvC</name>
    <name evidence="15" type="ORF">EQM06_05535</name>
</gene>
<feature type="binding site" evidence="13">
    <location>
        <position position="7"/>
    </location>
    <ligand>
        <name>Mg(2+)</name>
        <dbReference type="ChEBI" id="CHEBI:18420"/>
        <label>1</label>
    </ligand>
</feature>
<dbReference type="EMBL" id="CP035281">
    <property type="protein sequence ID" value="QAT42733.1"/>
    <property type="molecule type" value="Genomic_DNA"/>
</dbReference>
<evidence type="ECO:0000256" key="14">
    <source>
        <dbReference type="NCBIfam" id="TIGR00228"/>
    </source>
</evidence>
<dbReference type="GO" id="GO:0003677">
    <property type="term" value="F:DNA binding"/>
    <property type="evidence" value="ECO:0007669"/>
    <property type="project" value="UniProtKB-KW"/>
</dbReference>
<evidence type="ECO:0000313" key="15">
    <source>
        <dbReference type="EMBL" id="QAT42733.1"/>
    </source>
</evidence>
<evidence type="ECO:0000256" key="7">
    <source>
        <dbReference type="ARBA" id="ARBA00022801"/>
    </source>
</evidence>
<dbReference type="FunFam" id="3.30.420.10:FF:000002">
    <property type="entry name" value="Crossover junction endodeoxyribonuclease RuvC"/>
    <property type="match status" value="1"/>
</dbReference>
<dbReference type="CDD" id="cd16962">
    <property type="entry name" value="RuvC"/>
    <property type="match status" value="1"/>
</dbReference>
<evidence type="ECO:0000256" key="8">
    <source>
        <dbReference type="ARBA" id="ARBA00022842"/>
    </source>
</evidence>
<dbReference type="OrthoDB" id="9805499at2"/>
<dbReference type="InterPro" id="IPR012337">
    <property type="entry name" value="RNaseH-like_sf"/>
</dbReference>
<dbReference type="Proteomes" id="UP000287601">
    <property type="component" value="Chromosome"/>
</dbReference>
<evidence type="ECO:0000256" key="6">
    <source>
        <dbReference type="ARBA" id="ARBA00022763"/>
    </source>
</evidence>
<keyword evidence="2 13" id="KW-0963">Cytoplasm</keyword>
<keyword evidence="5 13" id="KW-0255">Endonuclease</keyword>
<keyword evidence="8 13" id="KW-0460">Magnesium</keyword>
<evidence type="ECO:0000256" key="13">
    <source>
        <dbReference type="HAMAP-Rule" id="MF_00034"/>
    </source>
</evidence>
<dbReference type="EC" id="3.1.21.10" evidence="13 14"/>
<evidence type="ECO:0000256" key="11">
    <source>
        <dbReference type="ARBA" id="ARBA00023204"/>
    </source>
</evidence>
<keyword evidence="7 13" id="KW-0378">Hydrolase</keyword>
<comment type="cofactor">
    <cofactor evidence="13">
        <name>Mg(2+)</name>
        <dbReference type="ChEBI" id="CHEBI:18420"/>
    </cofactor>
    <text evidence="13">Binds 2 Mg(2+) ion per subunit.</text>
</comment>
<dbReference type="GO" id="GO:0000287">
    <property type="term" value="F:magnesium ion binding"/>
    <property type="evidence" value="ECO:0007669"/>
    <property type="project" value="UniProtKB-UniRule"/>
</dbReference>
<feature type="active site" evidence="13">
    <location>
        <position position="140"/>
    </location>
</feature>
<feature type="binding site" evidence="13">
    <location>
        <position position="140"/>
    </location>
    <ligand>
        <name>Mg(2+)</name>
        <dbReference type="ChEBI" id="CHEBI:18420"/>
        <label>1</label>
    </ligand>
</feature>
<dbReference type="AlphaFoldDB" id="A0A410PUY8"/>
<evidence type="ECO:0000256" key="12">
    <source>
        <dbReference type="ARBA" id="ARBA00029354"/>
    </source>
</evidence>
<organism evidence="15 16">
    <name type="scientific">Aminipila luticellarii</name>
    <dbReference type="NCBI Taxonomy" id="2507160"/>
    <lineage>
        <taxon>Bacteria</taxon>
        <taxon>Bacillati</taxon>
        <taxon>Bacillota</taxon>
        <taxon>Clostridia</taxon>
        <taxon>Peptostreptococcales</taxon>
        <taxon>Anaerovoracaceae</taxon>
        <taxon>Aminipila</taxon>
    </lineage>
</organism>
<keyword evidence="16" id="KW-1185">Reference proteome</keyword>
<dbReference type="PANTHER" id="PTHR30194">
    <property type="entry name" value="CROSSOVER JUNCTION ENDODEOXYRIBONUCLEASE RUVC"/>
    <property type="match status" value="1"/>
</dbReference>
<dbReference type="GO" id="GO:0005737">
    <property type="term" value="C:cytoplasm"/>
    <property type="evidence" value="ECO:0007669"/>
    <property type="project" value="UniProtKB-SubCell"/>
</dbReference>
<evidence type="ECO:0000256" key="10">
    <source>
        <dbReference type="ARBA" id="ARBA00023172"/>
    </source>
</evidence>
<dbReference type="NCBIfam" id="TIGR00228">
    <property type="entry name" value="ruvC"/>
    <property type="match status" value="1"/>
</dbReference>
<dbReference type="HAMAP" id="MF_00034">
    <property type="entry name" value="RuvC"/>
    <property type="match status" value="1"/>
</dbReference>
<dbReference type="Gene3D" id="3.30.420.10">
    <property type="entry name" value="Ribonuclease H-like superfamily/Ribonuclease H"/>
    <property type="match status" value="1"/>
</dbReference>
<feature type="active site" evidence="13">
    <location>
        <position position="67"/>
    </location>
</feature>
<proteinExistence type="inferred from homology"/>
<evidence type="ECO:0000256" key="5">
    <source>
        <dbReference type="ARBA" id="ARBA00022759"/>
    </source>
</evidence>
<dbReference type="RefSeq" id="WP_128745382.1">
    <property type="nucleotide sequence ID" value="NZ_CP035281.1"/>
</dbReference>
<comment type="similarity">
    <text evidence="1 13">Belongs to the RuvC family.</text>
</comment>
<reference evidence="15 16" key="1">
    <citation type="submission" date="2019-01" db="EMBL/GenBank/DDBJ databases">
        <title>Draft genomes of a novel of Aminipila strains.</title>
        <authorList>
            <person name="Ma S."/>
        </authorList>
    </citation>
    <scope>NUCLEOTIDE SEQUENCE [LARGE SCALE GENOMIC DNA]</scope>
    <source>
        <strain evidence="16">JN-39</strain>
    </source>
</reference>
<dbReference type="GO" id="GO:0008821">
    <property type="term" value="F:crossover junction DNA endonuclease activity"/>
    <property type="evidence" value="ECO:0007669"/>
    <property type="project" value="UniProtKB-UniRule"/>
</dbReference>
<evidence type="ECO:0000256" key="2">
    <source>
        <dbReference type="ARBA" id="ARBA00022490"/>
    </source>
</evidence>
<feature type="active site" evidence="13">
    <location>
        <position position="7"/>
    </location>
</feature>
<keyword evidence="6 13" id="KW-0227">DNA damage</keyword>
<evidence type="ECO:0000256" key="9">
    <source>
        <dbReference type="ARBA" id="ARBA00023125"/>
    </source>
</evidence>
<name>A0A410PUY8_9FIRM</name>
<dbReference type="GO" id="GO:0006310">
    <property type="term" value="P:DNA recombination"/>
    <property type="evidence" value="ECO:0007669"/>
    <property type="project" value="UniProtKB-UniRule"/>
</dbReference>
<dbReference type="InterPro" id="IPR002176">
    <property type="entry name" value="X-over_junc_endoDNase_RuvC"/>
</dbReference>
<comment type="function">
    <text evidence="13">The RuvA-RuvB-RuvC complex processes Holliday junction (HJ) DNA during genetic recombination and DNA repair. Endonuclease that resolves HJ intermediates. Cleaves cruciform DNA by making single-stranded nicks across the HJ at symmetrical positions within the homologous arms, yielding a 5'-phosphate and a 3'-hydroxyl group; requires a central core of homology in the junction. The consensus cleavage sequence is 5'-(A/T)TT(C/G)-3'. Cleavage occurs on the 3'-side of the TT dinucleotide at the point of strand exchange. HJ branch migration catalyzed by RuvA-RuvB allows RuvC to scan DNA until it finds its consensus sequence, where it cleaves and resolves the cruciform DNA.</text>
</comment>
<comment type="catalytic activity">
    <reaction evidence="12 13">
        <text>Endonucleolytic cleavage at a junction such as a reciprocal single-stranded crossover between two homologous DNA duplexes (Holliday junction).</text>
        <dbReference type="EC" id="3.1.21.10"/>
    </reaction>
</comment>